<gene>
    <name evidence="2" type="ORF">AN964_23495</name>
</gene>
<evidence type="ECO:0000313" key="3">
    <source>
        <dbReference type="Proteomes" id="UP000051888"/>
    </source>
</evidence>
<reference evidence="2 3" key="1">
    <citation type="submission" date="2015-09" db="EMBL/GenBank/DDBJ databases">
        <title>Genome sequencing project for genomic taxonomy and phylogenomics of Bacillus-like bacteria.</title>
        <authorList>
            <person name="Liu B."/>
            <person name="Wang J."/>
            <person name="Zhu Y."/>
            <person name="Liu G."/>
            <person name="Chen Q."/>
            <person name="Chen Z."/>
            <person name="Lan J."/>
            <person name="Che J."/>
            <person name="Ge C."/>
            <person name="Shi H."/>
            <person name="Pan Z."/>
            <person name="Liu X."/>
        </authorList>
    </citation>
    <scope>NUCLEOTIDE SEQUENCE [LARGE SCALE GENOMIC DNA]</scope>
    <source>
        <strain evidence="2 3">LMG 18435</strain>
    </source>
</reference>
<name>A0A0Q3WRZ2_9BACI</name>
<comment type="caution">
    <text evidence="2">The sequence shown here is derived from an EMBL/GenBank/DDBJ whole genome shotgun (WGS) entry which is preliminary data.</text>
</comment>
<protein>
    <recommendedName>
        <fullName evidence="1">IrrE N-terminal-like domain-containing protein</fullName>
    </recommendedName>
</protein>
<evidence type="ECO:0000259" key="1">
    <source>
        <dbReference type="Pfam" id="PF06114"/>
    </source>
</evidence>
<sequence>MMNYNMRTLIPIIPASEYDNVAKEFLEDYFPEALLEPRPVPILDIARNMMGLDVQFICLSEELDVYGMTVFADGLVEIYNPEEGLYDSKFFKRKTILIDPEAYKKTNVGCVNNTIAHECVHWYKHRMYYRMQNYVLPRQAKYCKCYIEQLPYATEEEIILENQAIGIAPRILMPKSSFIEKAYEFNVGYGKDNSYAIAQLAKFFEVSKQSVTIRLEECSLL</sequence>
<dbReference type="RefSeq" id="WP_047334636.1">
    <property type="nucleotide sequence ID" value="NZ_JAAIWL010000002.1"/>
</dbReference>
<dbReference type="EMBL" id="LJJC01000015">
    <property type="protein sequence ID" value="KQL50618.1"/>
    <property type="molecule type" value="Genomic_DNA"/>
</dbReference>
<accession>A0A0Q3WRZ2</accession>
<dbReference type="STRING" id="157838.AN964_23495"/>
<evidence type="ECO:0000313" key="2">
    <source>
        <dbReference type="EMBL" id="KQL50618.1"/>
    </source>
</evidence>
<dbReference type="AlphaFoldDB" id="A0A0Q3WRZ2"/>
<dbReference type="PATRIC" id="fig|157838.3.peg.5162"/>
<dbReference type="InterPro" id="IPR010359">
    <property type="entry name" value="IrrE_HExxH"/>
</dbReference>
<feature type="domain" description="IrrE N-terminal-like" evidence="1">
    <location>
        <begin position="154"/>
        <end position="215"/>
    </location>
</feature>
<proteinExistence type="predicted"/>
<dbReference type="Pfam" id="PF06114">
    <property type="entry name" value="Peptidase_M78"/>
    <property type="match status" value="1"/>
</dbReference>
<organism evidence="2 3">
    <name type="scientific">Heyndrickxia shackletonii</name>
    <dbReference type="NCBI Taxonomy" id="157838"/>
    <lineage>
        <taxon>Bacteria</taxon>
        <taxon>Bacillati</taxon>
        <taxon>Bacillota</taxon>
        <taxon>Bacilli</taxon>
        <taxon>Bacillales</taxon>
        <taxon>Bacillaceae</taxon>
        <taxon>Heyndrickxia</taxon>
    </lineage>
</organism>
<dbReference type="Proteomes" id="UP000051888">
    <property type="component" value="Unassembled WGS sequence"/>
</dbReference>
<keyword evidence="3" id="KW-1185">Reference proteome</keyword>